<accession>A0ACB7S3F7</accession>
<gene>
    <name evidence="1" type="ORF">HPB50_015531</name>
</gene>
<evidence type="ECO:0000313" key="1">
    <source>
        <dbReference type="EMBL" id="KAH6928424.1"/>
    </source>
</evidence>
<proteinExistence type="predicted"/>
<evidence type="ECO:0000313" key="2">
    <source>
        <dbReference type="Proteomes" id="UP000821845"/>
    </source>
</evidence>
<dbReference type="Proteomes" id="UP000821845">
    <property type="component" value="Chromosome 6"/>
</dbReference>
<name>A0ACB7S3F7_HYAAI</name>
<organism evidence="1 2">
    <name type="scientific">Hyalomma asiaticum</name>
    <name type="common">Tick</name>
    <dbReference type="NCBI Taxonomy" id="266040"/>
    <lineage>
        <taxon>Eukaryota</taxon>
        <taxon>Metazoa</taxon>
        <taxon>Ecdysozoa</taxon>
        <taxon>Arthropoda</taxon>
        <taxon>Chelicerata</taxon>
        <taxon>Arachnida</taxon>
        <taxon>Acari</taxon>
        <taxon>Parasitiformes</taxon>
        <taxon>Ixodida</taxon>
        <taxon>Ixodoidea</taxon>
        <taxon>Ixodidae</taxon>
        <taxon>Hyalomminae</taxon>
        <taxon>Hyalomma</taxon>
    </lineage>
</organism>
<reference evidence="1" key="1">
    <citation type="submission" date="2020-05" db="EMBL/GenBank/DDBJ databases">
        <title>Large-scale comparative analyses of tick genomes elucidate their genetic diversity and vector capacities.</title>
        <authorList>
            <person name="Jia N."/>
            <person name="Wang J."/>
            <person name="Shi W."/>
            <person name="Du L."/>
            <person name="Sun Y."/>
            <person name="Zhan W."/>
            <person name="Jiang J."/>
            <person name="Wang Q."/>
            <person name="Zhang B."/>
            <person name="Ji P."/>
            <person name="Sakyi L.B."/>
            <person name="Cui X."/>
            <person name="Yuan T."/>
            <person name="Jiang B."/>
            <person name="Yang W."/>
            <person name="Lam T.T.-Y."/>
            <person name="Chang Q."/>
            <person name="Ding S."/>
            <person name="Wang X."/>
            <person name="Zhu J."/>
            <person name="Ruan X."/>
            <person name="Zhao L."/>
            <person name="Wei J."/>
            <person name="Que T."/>
            <person name="Du C."/>
            <person name="Cheng J."/>
            <person name="Dai P."/>
            <person name="Han X."/>
            <person name="Huang E."/>
            <person name="Gao Y."/>
            <person name="Liu J."/>
            <person name="Shao H."/>
            <person name="Ye R."/>
            <person name="Li L."/>
            <person name="Wei W."/>
            <person name="Wang X."/>
            <person name="Wang C."/>
            <person name="Yang T."/>
            <person name="Huo Q."/>
            <person name="Li W."/>
            <person name="Guo W."/>
            <person name="Chen H."/>
            <person name="Zhou L."/>
            <person name="Ni X."/>
            <person name="Tian J."/>
            <person name="Zhou Y."/>
            <person name="Sheng Y."/>
            <person name="Liu T."/>
            <person name="Pan Y."/>
            <person name="Xia L."/>
            <person name="Li J."/>
            <person name="Zhao F."/>
            <person name="Cao W."/>
        </authorList>
    </citation>
    <scope>NUCLEOTIDE SEQUENCE</scope>
    <source>
        <strain evidence="1">Hyas-2018</strain>
    </source>
</reference>
<sequence length="418" mass="45844">MAVKDEMLPVKLAFMLSVAEELEPFLAEFQTEKPMVPFLATALDGLLQSLLGRIMLKGKLDAAGTFSKLMKIDLENPNNIIGIAAFDLAAKSELRKITKPSYTVVVGTMAVTIKAYLEGGEIRRFVIENLRDFGTLHGRIQAAFPALAKNMQFTLSWKDADGDEIVMSSDAELAEALRHMKDGLLKINVAPTGQPKPSTVVHTGVLCDVCDQEIHGVRYKCLQCEDYDLCGPCHGRKVHEEHDMLKLVNPGIRPLWSFPGWKRLWRHCGYPHRRGQAQGSHRFAHRPDQKQHCQEVLRGIGDTVANLLEPLGITVDVLNDMASNTCSPEQPKKDSATEPMDMGNGEPSAAELRMPAQAAGTNSMVEAQDMMPKAPAAVVVKSLAVLPVSTLRCCTSRTGTGLVGLRPPLTSLFVRRSI</sequence>
<keyword evidence="2" id="KW-1185">Reference proteome</keyword>
<comment type="caution">
    <text evidence="1">The sequence shown here is derived from an EMBL/GenBank/DDBJ whole genome shotgun (WGS) entry which is preliminary data.</text>
</comment>
<protein>
    <submittedName>
        <fullName evidence="1">Uncharacterized protein</fullName>
    </submittedName>
</protein>
<dbReference type="EMBL" id="CM023486">
    <property type="protein sequence ID" value="KAH6928424.1"/>
    <property type="molecule type" value="Genomic_DNA"/>
</dbReference>